<gene>
    <name evidence="2" type="ORF">PCOR1329_LOCUS23642</name>
</gene>
<comment type="caution">
    <text evidence="2">The sequence shown here is derived from an EMBL/GenBank/DDBJ whole genome shotgun (WGS) entry which is preliminary data.</text>
</comment>
<name>A0ABN9RUK1_9DINO</name>
<dbReference type="EMBL" id="CAUYUJ010008036">
    <property type="protein sequence ID" value="CAK0822691.1"/>
    <property type="molecule type" value="Genomic_DNA"/>
</dbReference>
<sequence length="181" mass="18298">MAAAVAAQPQPPREALRQLLRAHPRVHPGSAAAAEFCAAGLGALPCMEWDEDSRGEGASRPWGRLLESPARQSPLPPSGAPGGPTEPAPGEPPRLVPPPGGGAGTPEDQEATPSSAASPGSGGRRPAGGAAPHRQQAHAAAPAGPEPAEAPRAESGADGQPEEDHFLAARRHRWAAGLRRG</sequence>
<keyword evidence="3" id="KW-1185">Reference proteome</keyword>
<proteinExistence type="predicted"/>
<reference evidence="2" key="1">
    <citation type="submission" date="2023-10" db="EMBL/GenBank/DDBJ databases">
        <authorList>
            <person name="Chen Y."/>
            <person name="Shah S."/>
            <person name="Dougan E. K."/>
            <person name="Thang M."/>
            <person name="Chan C."/>
        </authorList>
    </citation>
    <scope>NUCLEOTIDE SEQUENCE [LARGE SCALE GENOMIC DNA]</scope>
</reference>
<organism evidence="2 3">
    <name type="scientific">Prorocentrum cordatum</name>
    <dbReference type="NCBI Taxonomy" id="2364126"/>
    <lineage>
        <taxon>Eukaryota</taxon>
        <taxon>Sar</taxon>
        <taxon>Alveolata</taxon>
        <taxon>Dinophyceae</taxon>
        <taxon>Prorocentrales</taxon>
        <taxon>Prorocentraceae</taxon>
        <taxon>Prorocentrum</taxon>
    </lineage>
</organism>
<feature type="compositionally biased region" description="Basic residues" evidence="1">
    <location>
        <begin position="168"/>
        <end position="181"/>
    </location>
</feature>
<feature type="compositionally biased region" description="Pro residues" evidence="1">
    <location>
        <begin position="74"/>
        <end position="100"/>
    </location>
</feature>
<accession>A0ABN9RUK1</accession>
<evidence type="ECO:0000313" key="2">
    <source>
        <dbReference type="EMBL" id="CAK0822691.1"/>
    </source>
</evidence>
<protein>
    <submittedName>
        <fullName evidence="2">Uncharacterized protein</fullName>
    </submittedName>
</protein>
<evidence type="ECO:0000256" key="1">
    <source>
        <dbReference type="SAM" id="MobiDB-lite"/>
    </source>
</evidence>
<feature type="region of interest" description="Disordered" evidence="1">
    <location>
        <begin position="48"/>
        <end position="181"/>
    </location>
</feature>
<evidence type="ECO:0000313" key="3">
    <source>
        <dbReference type="Proteomes" id="UP001189429"/>
    </source>
</evidence>
<dbReference type="Proteomes" id="UP001189429">
    <property type="component" value="Unassembled WGS sequence"/>
</dbReference>
<feature type="compositionally biased region" description="Low complexity" evidence="1">
    <location>
        <begin position="127"/>
        <end position="147"/>
    </location>
</feature>